<gene>
    <name evidence="3" type="ORF">H6G24_14640</name>
</gene>
<dbReference type="PANTHER" id="PTHR43606">
    <property type="entry name" value="PHOSPHATASE, PUTATIVE (AFU_ORTHOLOGUE AFUA_6G08710)-RELATED"/>
    <property type="match status" value="1"/>
</dbReference>
<proteinExistence type="predicted"/>
<dbReference type="Pfam" id="PF09423">
    <property type="entry name" value="PhoD"/>
    <property type="match status" value="1"/>
</dbReference>
<dbReference type="InterPro" id="IPR038607">
    <property type="entry name" value="PhoD-like_sf"/>
</dbReference>
<name>A0ABR8AA63_9CYAN</name>
<dbReference type="EMBL" id="JACJQH010000020">
    <property type="protein sequence ID" value="MBD2196724.1"/>
    <property type="molecule type" value="Genomic_DNA"/>
</dbReference>
<evidence type="ECO:0000259" key="2">
    <source>
        <dbReference type="Pfam" id="PF16655"/>
    </source>
</evidence>
<accession>A0ABR8AA63</accession>
<dbReference type="CDD" id="cd07389">
    <property type="entry name" value="MPP_PhoD"/>
    <property type="match status" value="1"/>
</dbReference>
<keyword evidence="4" id="KW-1185">Reference proteome</keyword>
<feature type="domain" description="Phospholipase D N-terminal" evidence="2">
    <location>
        <begin position="181"/>
        <end position="273"/>
    </location>
</feature>
<dbReference type="Pfam" id="PF16655">
    <property type="entry name" value="PhoD_N"/>
    <property type="match status" value="1"/>
</dbReference>
<reference evidence="3 4" key="1">
    <citation type="journal article" date="2020" name="ISME J.">
        <title>Comparative genomics reveals insights into cyanobacterial evolution and habitat adaptation.</title>
        <authorList>
            <person name="Chen M.Y."/>
            <person name="Teng W.K."/>
            <person name="Zhao L."/>
            <person name="Hu C.X."/>
            <person name="Zhou Y.K."/>
            <person name="Han B.P."/>
            <person name="Song L.R."/>
            <person name="Shu W.S."/>
        </authorList>
    </citation>
    <scope>NUCLEOTIDE SEQUENCE [LARGE SCALE GENOMIC DNA]</scope>
    <source>
        <strain evidence="3 4">FACHB-288</strain>
    </source>
</reference>
<feature type="domain" description="PhoD-like phosphatase metallophosphatase" evidence="1">
    <location>
        <begin position="286"/>
        <end position="600"/>
    </location>
</feature>
<evidence type="ECO:0000313" key="3">
    <source>
        <dbReference type="EMBL" id="MBD2196724.1"/>
    </source>
</evidence>
<dbReference type="Gene3D" id="3.60.21.70">
    <property type="entry name" value="PhoD-like phosphatase"/>
    <property type="match status" value="2"/>
</dbReference>
<dbReference type="Gene3D" id="2.80.10.50">
    <property type="match status" value="1"/>
</dbReference>
<evidence type="ECO:0000259" key="1">
    <source>
        <dbReference type="Pfam" id="PF09423"/>
    </source>
</evidence>
<dbReference type="InterPro" id="IPR032093">
    <property type="entry name" value="PhoD_N"/>
</dbReference>
<dbReference type="SUPFAM" id="SSF56300">
    <property type="entry name" value="Metallo-dependent phosphatases"/>
    <property type="match status" value="1"/>
</dbReference>
<dbReference type="InterPro" id="IPR052900">
    <property type="entry name" value="Phospholipid_Metab_Enz"/>
</dbReference>
<dbReference type="Gene3D" id="2.60.40.380">
    <property type="entry name" value="Purple acid phosphatase-like, N-terminal"/>
    <property type="match status" value="1"/>
</dbReference>
<dbReference type="RefSeq" id="WP_190539848.1">
    <property type="nucleotide sequence ID" value="NZ_CAWPNO010000052.1"/>
</dbReference>
<dbReference type="InterPro" id="IPR018946">
    <property type="entry name" value="PhoD-like_MPP"/>
</dbReference>
<sequence length="837" mass="94440">MASQNVVKFGDTFYLKHESSGQYLANVDRGRHNWPQLSNTKKVELQLVGGKGDVDTNSYIKIRTTEQVTFNNDILGAFADSRDCYYYKDEYDNAKQGWRITKASGDAGKIYYGDRVRITNIFYSNQRLALDNKHPGYITTVENAGDCWILEPVFVQSVVEPPSSTNVQPISSKSLSVFSWSVASGDPTTTGVILWTRVNPKEYDKNIPLEYEVAKDESFQKIICKNNISASDFDEKTDYTVHINLHDLLEPDNYYFYRFIYKGITSPIGRCRTLPPPDKKLNKLTLAVLTCNDYSTGYFNAFYKLAEEKVDFVIHLGDFIYEYPQYPPGYGDIVRKDLTLENQQYPYKDPANCDRATSLQHFRHIYQTYRQDPALQKAMEQHTWIVALDDHEIADNCYWDYENNTMGISAGESQPLHPIYENLGKDTPAARSAMLELYKNATQAWREYVPALFPKVDDSKSDEYRYKLYRKFHFGSLIDFFLTDSRSFRNKPSIEPNSKASMLGKKQKKWLFDNIKDSTASWRVWGNQTFLATALANELIGEIDDWHGFKAERYEILKFIKDKETLKNGTDRNSRFVVFTGDMHTSLVAYLKTETESLQSTLVSGILNTLQPGVSDLKSGTSNLASGASNLLSGDLKGAVTDAGEGVFNLGKGALNLGLGGLKAGAEVLSEIGSGIINPKETAQNVVGTVTNSFNYDYSKLVGVEFMTPSVTSPGISEGILKQLESSLPVDILGILEKLSLSTDNSVHQQHSWQHKFVTGSLIKSLSPHIEHYDSRVNGYAIAEFTPEQLTWKVYRVDRTDHDKIQGRNVSTNRAKKELVQSVKYDPNGIKLTDSLG</sequence>
<organism evidence="3 4">
    <name type="scientific">Calothrix parietina FACHB-288</name>
    <dbReference type="NCBI Taxonomy" id="2692896"/>
    <lineage>
        <taxon>Bacteria</taxon>
        <taxon>Bacillati</taxon>
        <taxon>Cyanobacteriota</taxon>
        <taxon>Cyanophyceae</taxon>
        <taxon>Nostocales</taxon>
        <taxon>Calotrichaceae</taxon>
        <taxon>Calothrix</taxon>
    </lineage>
</organism>
<dbReference type="InterPro" id="IPR029052">
    <property type="entry name" value="Metallo-depent_PP-like"/>
</dbReference>
<comment type="caution">
    <text evidence="3">The sequence shown here is derived from an EMBL/GenBank/DDBJ whole genome shotgun (WGS) entry which is preliminary data.</text>
</comment>
<evidence type="ECO:0000313" key="4">
    <source>
        <dbReference type="Proteomes" id="UP000658514"/>
    </source>
</evidence>
<protein>
    <submittedName>
        <fullName evidence="3">Alkaline phosphatase D family protein</fullName>
    </submittedName>
</protein>
<dbReference type="PANTHER" id="PTHR43606:SF2">
    <property type="entry name" value="ALKALINE PHOSPHATASE FAMILY PROTEIN (AFU_ORTHOLOGUE AFUA_5G03860)"/>
    <property type="match status" value="1"/>
</dbReference>
<dbReference type="Proteomes" id="UP000658514">
    <property type="component" value="Unassembled WGS sequence"/>
</dbReference>